<evidence type="ECO:0000313" key="1">
    <source>
        <dbReference type="EMBL" id="MTR81293.1"/>
    </source>
</evidence>
<proteinExistence type="predicted"/>
<dbReference type="AlphaFoldDB" id="A0A844KNE3"/>
<reference evidence="1 2" key="1">
    <citation type="journal article" date="2019" name="Nat. Med.">
        <title>A library of human gut bacterial isolates paired with longitudinal multiomics data enables mechanistic microbiome research.</title>
        <authorList>
            <person name="Poyet M."/>
            <person name="Groussin M."/>
            <person name="Gibbons S.M."/>
            <person name="Avila-Pacheco J."/>
            <person name="Jiang X."/>
            <person name="Kearney S.M."/>
            <person name="Perrotta A.R."/>
            <person name="Berdy B."/>
            <person name="Zhao S."/>
            <person name="Lieberman T.D."/>
            <person name="Swanson P.K."/>
            <person name="Smith M."/>
            <person name="Roesemann S."/>
            <person name="Alexander J.E."/>
            <person name="Rich S.A."/>
            <person name="Livny J."/>
            <person name="Vlamakis H."/>
            <person name="Clish C."/>
            <person name="Bullock K."/>
            <person name="Deik A."/>
            <person name="Scott J."/>
            <person name="Pierce K.A."/>
            <person name="Xavier R.J."/>
            <person name="Alm E.J."/>
        </authorList>
    </citation>
    <scope>NUCLEOTIDE SEQUENCE [LARGE SCALE GENOMIC DNA]</scope>
    <source>
        <strain evidence="1 2">BIOML-A1</strain>
    </source>
</reference>
<dbReference type="RefSeq" id="WP_155176084.1">
    <property type="nucleotide sequence ID" value="NZ_WNAK01000010.1"/>
</dbReference>
<name>A0A844KNE3_9FIRM</name>
<accession>A0A844KNE3</accession>
<gene>
    <name evidence="1" type="ORF">GMD30_06095</name>
</gene>
<evidence type="ECO:0000313" key="2">
    <source>
        <dbReference type="Proteomes" id="UP000446657"/>
    </source>
</evidence>
<comment type="caution">
    <text evidence="1">The sequence shown here is derived from an EMBL/GenBank/DDBJ whole genome shotgun (WGS) entry which is preliminary data.</text>
</comment>
<dbReference type="Proteomes" id="UP000446657">
    <property type="component" value="Unassembled WGS sequence"/>
</dbReference>
<dbReference type="EMBL" id="WNAL01000010">
    <property type="protein sequence ID" value="MTR81293.1"/>
    <property type="molecule type" value="Genomic_DNA"/>
</dbReference>
<sequence length="51" mass="5651">MEKLKNAVEKKLGCPIEIKEIKKNNGYTYRGLVVHDGASIKPVIAVQGRRG</sequence>
<protein>
    <submittedName>
        <fullName evidence="1">Uncharacterized protein</fullName>
    </submittedName>
</protein>
<organism evidence="1 2">
    <name type="scientific">Roseburia faecis</name>
    <dbReference type="NCBI Taxonomy" id="301302"/>
    <lineage>
        <taxon>Bacteria</taxon>
        <taxon>Bacillati</taxon>
        <taxon>Bacillota</taxon>
        <taxon>Clostridia</taxon>
        <taxon>Lachnospirales</taxon>
        <taxon>Lachnospiraceae</taxon>
        <taxon>Roseburia</taxon>
    </lineage>
</organism>